<proteinExistence type="predicted"/>
<dbReference type="Proteomes" id="UP000316213">
    <property type="component" value="Unassembled WGS sequence"/>
</dbReference>
<evidence type="ECO:0000313" key="1">
    <source>
        <dbReference type="EMBL" id="TWT92189.1"/>
    </source>
</evidence>
<reference evidence="1 2" key="1">
    <citation type="submission" date="2019-02" db="EMBL/GenBank/DDBJ databases">
        <title>Deep-cultivation of Planctomycetes and their phenomic and genomic characterization uncovers novel biology.</title>
        <authorList>
            <person name="Wiegand S."/>
            <person name="Jogler M."/>
            <person name="Boedeker C."/>
            <person name="Pinto D."/>
            <person name="Vollmers J."/>
            <person name="Rivas-Marin E."/>
            <person name="Kohn T."/>
            <person name="Peeters S.H."/>
            <person name="Heuer A."/>
            <person name="Rast P."/>
            <person name="Oberbeckmann S."/>
            <person name="Bunk B."/>
            <person name="Jeske O."/>
            <person name="Meyerdierks A."/>
            <person name="Storesund J.E."/>
            <person name="Kallscheuer N."/>
            <person name="Luecker S."/>
            <person name="Lage O.M."/>
            <person name="Pohl T."/>
            <person name="Merkel B.J."/>
            <person name="Hornburger P."/>
            <person name="Mueller R.-W."/>
            <person name="Bruemmer F."/>
            <person name="Labrenz M."/>
            <person name="Spormann A.M."/>
            <person name="Op Den Camp H."/>
            <person name="Overmann J."/>
            <person name="Amann R."/>
            <person name="Jetten M.S.M."/>
            <person name="Mascher T."/>
            <person name="Medema M.H."/>
            <person name="Devos D.P."/>
            <person name="Kaster A.-K."/>
            <person name="Ovreas L."/>
            <person name="Rohde M."/>
            <person name="Galperin M.Y."/>
            <person name="Jogler C."/>
        </authorList>
    </citation>
    <scope>NUCLEOTIDE SEQUENCE [LARGE SCALE GENOMIC DNA]</scope>
    <source>
        <strain evidence="1 2">Pla100</strain>
    </source>
</reference>
<sequence length="226" mass="23998">MIPHDLVRTLFLFGCIGLGPIAILGCSKEKMDELVASAKEKTNQITDATATMKEQVSGVAAGVSEQASRVIDQVETVLPGSGEMVLQLDQPLTLSRAELQIVRVDAERPIVLQVFSYPTDKPIADYPAVMLRALSEPSDSVFTDPSPWFDKPLSCSVFIQKTPEGPIWATQLGESIELTLSAHSEDANMVSGKLGTGTLAGSDGSSLTLSGGTITAKRLPVVRGTL</sequence>
<evidence type="ECO:0000313" key="2">
    <source>
        <dbReference type="Proteomes" id="UP000316213"/>
    </source>
</evidence>
<protein>
    <submittedName>
        <fullName evidence="1">Uncharacterized protein</fullName>
    </submittedName>
</protein>
<comment type="caution">
    <text evidence="1">The sequence shown here is derived from an EMBL/GenBank/DDBJ whole genome shotgun (WGS) entry which is preliminary data.</text>
</comment>
<accession>A0A5C5ZY27</accession>
<dbReference type="EMBL" id="SJPM01000012">
    <property type="protein sequence ID" value="TWT92189.1"/>
    <property type="molecule type" value="Genomic_DNA"/>
</dbReference>
<dbReference type="AlphaFoldDB" id="A0A5C5ZY27"/>
<keyword evidence="2" id="KW-1185">Reference proteome</keyword>
<organism evidence="1 2">
    <name type="scientific">Neorhodopirellula pilleata</name>
    <dbReference type="NCBI Taxonomy" id="2714738"/>
    <lineage>
        <taxon>Bacteria</taxon>
        <taxon>Pseudomonadati</taxon>
        <taxon>Planctomycetota</taxon>
        <taxon>Planctomycetia</taxon>
        <taxon>Pirellulales</taxon>
        <taxon>Pirellulaceae</taxon>
        <taxon>Neorhodopirellula</taxon>
    </lineage>
</organism>
<gene>
    <name evidence="1" type="ORF">Pla100_47260</name>
</gene>
<name>A0A5C5ZY27_9BACT</name>